<dbReference type="EMBL" id="RAPE01000008">
    <property type="protein sequence ID" value="RKF12412.1"/>
    <property type="molecule type" value="Genomic_DNA"/>
</dbReference>
<dbReference type="RefSeq" id="WP_121169054.1">
    <property type="nucleotide sequence ID" value="NZ_RAPE01000008.1"/>
</dbReference>
<dbReference type="SUPFAM" id="SSF159270">
    <property type="entry name" value="YmcC-like"/>
    <property type="match status" value="1"/>
</dbReference>
<evidence type="ECO:0008006" key="4">
    <source>
        <dbReference type="Google" id="ProtNLM"/>
    </source>
</evidence>
<evidence type="ECO:0000313" key="3">
    <source>
        <dbReference type="Proteomes" id="UP000281128"/>
    </source>
</evidence>
<feature type="signal peptide" evidence="1">
    <location>
        <begin position="1"/>
        <end position="20"/>
    </location>
</feature>
<gene>
    <name evidence="2" type="ORF">D6850_18250</name>
</gene>
<dbReference type="OrthoDB" id="6237231at2"/>
<proteinExistence type="predicted"/>
<keyword evidence="3" id="KW-1185">Reference proteome</keyword>
<accession>A0A3A8AQ72</accession>
<feature type="chain" id="PRO_5017483725" description="YjbF family lipoprotein" evidence="1">
    <location>
        <begin position="21"/>
        <end position="233"/>
    </location>
</feature>
<sequence length="233" mass="24529">MTFAPLIRAACLGLACITLAACSNRAGGDVNALTVAQGVFKSLFERGGASAPAPDEVARQAAGALASTTGRVIVVAIPERDVLTVMQEIERNGPYITFGTADRRSITLKGGMVTATRGLGNDLMSADVDAVTALIRRGETDATRRVNRYLDGENRTISLAPWCQVKPAGPGAVALGEVQARTTRMLESCLADTGSADTASFQNSYQVDGAGRIVQSRQWISPLNGYIVIQSLR</sequence>
<keyword evidence="1" id="KW-0732">Signal</keyword>
<organism evidence="2 3">
    <name type="scientific">Roseovarius spongiae</name>
    <dbReference type="NCBI Taxonomy" id="2320272"/>
    <lineage>
        <taxon>Bacteria</taxon>
        <taxon>Pseudomonadati</taxon>
        <taxon>Pseudomonadota</taxon>
        <taxon>Alphaproteobacteria</taxon>
        <taxon>Rhodobacterales</taxon>
        <taxon>Roseobacteraceae</taxon>
        <taxon>Roseovarius</taxon>
    </lineage>
</organism>
<dbReference type="AlphaFoldDB" id="A0A3A8AQ72"/>
<dbReference type="InterPro" id="IPR023373">
    <property type="entry name" value="YmcC_sf"/>
</dbReference>
<dbReference type="Gene3D" id="2.40.360.10">
    <property type="entry name" value="YmcC-like"/>
    <property type="match status" value="1"/>
</dbReference>
<evidence type="ECO:0000256" key="1">
    <source>
        <dbReference type="SAM" id="SignalP"/>
    </source>
</evidence>
<dbReference type="Pfam" id="PF11102">
    <property type="entry name" value="YjbF"/>
    <property type="match status" value="1"/>
</dbReference>
<name>A0A3A8AQ72_9RHOB</name>
<dbReference type="InterPro" id="IPR021308">
    <property type="entry name" value="GfcB"/>
</dbReference>
<evidence type="ECO:0000313" key="2">
    <source>
        <dbReference type="EMBL" id="RKF12412.1"/>
    </source>
</evidence>
<dbReference type="Proteomes" id="UP000281128">
    <property type="component" value="Unassembled WGS sequence"/>
</dbReference>
<reference evidence="2 3" key="1">
    <citation type="submission" date="2018-09" db="EMBL/GenBank/DDBJ databases">
        <title>Roseovarius spongiae sp. nov., isolated from a marine sponge.</title>
        <authorList>
            <person name="Zhuang L."/>
            <person name="Luo L."/>
        </authorList>
    </citation>
    <scope>NUCLEOTIDE SEQUENCE [LARGE SCALE GENOMIC DNA]</scope>
    <source>
        <strain evidence="2 3">HN-E21</strain>
    </source>
</reference>
<protein>
    <recommendedName>
        <fullName evidence="4">YjbF family lipoprotein</fullName>
    </recommendedName>
</protein>
<comment type="caution">
    <text evidence="2">The sequence shown here is derived from an EMBL/GenBank/DDBJ whole genome shotgun (WGS) entry which is preliminary data.</text>
</comment>